<keyword evidence="1" id="KW-0472">Membrane</keyword>
<organism evidence="2 3">
    <name type="scientific">Microbacterium hominis</name>
    <dbReference type="NCBI Taxonomy" id="162426"/>
    <lineage>
        <taxon>Bacteria</taxon>
        <taxon>Bacillati</taxon>
        <taxon>Actinomycetota</taxon>
        <taxon>Actinomycetes</taxon>
        <taxon>Micrococcales</taxon>
        <taxon>Microbacteriaceae</taxon>
        <taxon>Microbacterium</taxon>
    </lineage>
</organism>
<evidence type="ECO:0000313" key="3">
    <source>
        <dbReference type="Proteomes" id="UP000502498"/>
    </source>
</evidence>
<dbReference type="EMBL" id="CP054038">
    <property type="protein sequence ID" value="QKJ19699.1"/>
    <property type="molecule type" value="Genomic_DNA"/>
</dbReference>
<proteinExistence type="predicted"/>
<name>A0A7D4Q8A7_9MICO</name>
<dbReference type="RefSeq" id="WP_172990136.1">
    <property type="nucleotide sequence ID" value="NZ_CP054038.1"/>
</dbReference>
<reference evidence="2 3" key="1">
    <citation type="submission" date="2020-05" db="EMBL/GenBank/DDBJ databases">
        <title>Strain PA2F3 complete genome.</title>
        <authorList>
            <person name="Kim Y.-S."/>
            <person name="Kim S.-J."/>
            <person name="Jung H.-k."/>
            <person name="Kim S.-E."/>
            <person name="Kim K.-H."/>
        </authorList>
    </citation>
    <scope>NUCLEOTIDE SEQUENCE [LARGE SCALE GENOMIC DNA]</scope>
    <source>
        <strain evidence="2 3">PA2F3</strain>
    </source>
</reference>
<accession>A0A7D4Q8A7</accession>
<keyword evidence="1" id="KW-1133">Transmembrane helix</keyword>
<feature type="transmembrane region" description="Helical" evidence="1">
    <location>
        <begin position="36"/>
        <end position="61"/>
    </location>
</feature>
<evidence type="ECO:0000313" key="2">
    <source>
        <dbReference type="EMBL" id="QKJ19699.1"/>
    </source>
</evidence>
<protein>
    <recommendedName>
        <fullName evidence="4">PilN domain-containing protein</fullName>
    </recommendedName>
</protein>
<gene>
    <name evidence="2" type="ORF">HQM25_10205</name>
</gene>
<sequence>MSSATAVLTRPGVPRVNLIPRSEIERRERAAVTSGWVWGVFATVLVAVALIAGAFALNWIADQRLAAANARTATLLTELASLSEVSGALGTESELTQFRIDALGNDLAWAPVVAQLGAALPAEVEITGFDLVTGGVPQTADPTTEIGLTGTLTLTSPTAIDIAQTIRGIRALAPVADADGRLVATSQQTAGQYTYELSVSFDQTIYSGEFAPIAEEAE</sequence>
<evidence type="ECO:0000256" key="1">
    <source>
        <dbReference type="SAM" id="Phobius"/>
    </source>
</evidence>
<dbReference type="Proteomes" id="UP000502498">
    <property type="component" value="Chromosome"/>
</dbReference>
<keyword evidence="1" id="KW-0812">Transmembrane</keyword>
<dbReference type="AlphaFoldDB" id="A0A7D4Q8A7"/>
<evidence type="ECO:0008006" key="4">
    <source>
        <dbReference type="Google" id="ProtNLM"/>
    </source>
</evidence>